<reference evidence="2" key="1">
    <citation type="submission" date="2025-08" db="UniProtKB">
        <authorList>
            <consortium name="Ensembl"/>
        </authorList>
    </citation>
    <scope>IDENTIFICATION</scope>
</reference>
<dbReference type="InterPro" id="IPR006175">
    <property type="entry name" value="YjgF/YER057c/UK114"/>
</dbReference>
<reference evidence="2" key="2">
    <citation type="submission" date="2025-09" db="UniProtKB">
        <authorList>
            <consortium name="Ensembl"/>
        </authorList>
    </citation>
    <scope>IDENTIFICATION</scope>
</reference>
<dbReference type="GeneTree" id="ENSGT00420000029792"/>
<dbReference type="GO" id="GO:0005739">
    <property type="term" value="C:mitochondrion"/>
    <property type="evidence" value="ECO:0007669"/>
    <property type="project" value="TreeGrafter"/>
</dbReference>
<accession>A0A8C4NNH7</accession>
<comment type="similarity">
    <text evidence="1">Belongs to the RutC family.</text>
</comment>
<dbReference type="PANTHER" id="PTHR11803:SF39">
    <property type="entry name" value="2-IMINOBUTANOATE_2-IMINOPROPANOATE DEAMINASE"/>
    <property type="match status" value="1"/>
</dbReference>
<protein>
    <submittedName>
        <fullName evidence="2">Reactive intermediate imine deaminase A homolog</fullName>
    </submittedName>
</protein>
<evidence type="ECO:0000313" key="2">
    <source>
        <dbReference type="Ensembl" id="ENSEBUP00000006449.1"/>
    </source>
</evidence>
<dbReference type="GO" id="GO:0019239">
    <property type="term" value="F:deaminase activity"/>
    <property type="evidence" value="ECO:0007669"/>
    <property type="project" value="TreeGrafter"/>
</dbReference>
<evidence type="ECO:0000256" key="1">
    <source>
        <dbReference type="ARBA" id="ARBA00010552"/>
    </source>
</evidence>
<evidence type="ECO:0000313" key="3">
    <source>
        <dbReference type="Proteomes" id="UP000694388"/>
    </source>
</evidence>
<dbReference type="Pfam" id="PF01042">
    <property type="entry name" value="Ribonuc_L-PSP"/>
    <property type="match status" value="1"/>
</dbReference>
<dbReference type="CDD" id="cd00448">
    <property type="entry name" value="YjgF_YER057c_UK114_family"/>
    <property type="match status" value="1"/>
</dbReference>
<dbReference type="GO" id="GO:0005829">
    <property type="term" value="C:cytosol"/>
    <property type="evidence" value="ECO:0007669"/>
    <property type="project" value="TreeGrafter"/>
</dbReference>
<dbReference type="SUPFAM" id="SSF55298">
    <property type="entry name" value="YjgF-like"/>
    <property type="match status" value="1"/>
</dbReference>
<dbReference type="Ensembl" id="ENSEBUT00000006905.1">
    <property type="protein sequence ID" value="ENSEBUP00000006449.1"/>
    <property type="gene ID" value="ENSEBUG00000004270.1"/>
</dbReference>
<organism evidence="2 3">
    <name type="scientific">Eptatretus burgeri</name>
    <name type="common">Inshore hagfish</name>
    <dbReference type="NCBI Taxonomy" id="7764"/>
    <lineage>
        <taxon>Eukaryota</taxon>
        <taxon>Metazoa</taxon>
        <taxon>Chordata</taxon>
        <taxon>Craniata</taxon>
        <taxon>Vertebrata</taxon>
        <taxon>Cyclostomata</taxon>
        <taxon>Myxini</taxon>
        <taxon>Myxiniformes</taxon>
        <taxon>Myxinidae</taxon>
        <taxon>Eptatretinae</taxon>
        <taxon>Eptatretus</taxon>
    </lineage>
</organism>
<dbReference type="NCBIfam" id="TIGR00004">
    <property type="entry name" value="Rid family detoxifying hydrolase"/>
    <property type="match status" value="1"/>
</dbReference>
<dbReference type="InterPro" id="IPR035959">
    <property type="entry name" value="RutC-like_sf"/>
</dbReference>
<dbReference type="Gene3D" id="3.30.1330.40">
    <property type="entry name" value="RutC-like"/>
    <property type="match status" value="1"/>
</dbReference>
<proteinExistence type="inferred from homology"/>
<dbReference type="Proteomes" id="UP000694388">
    <property type="component" value="Unplaced"/>
</dbReference>
<keyword evidence="3" id="KW-1185">Reference proteome</keyword>
<sequence length="158" mass="17116">MCSQAVLVDRTLYISGQLGLDPQTGNLVTGGVQSQAQKALENMGEILKESNASFSNVVKTTVLLANIDDFVAVNDVYKQFFSSQFPARAAYQVAALPKVSRVTCDAFDLILLLWNYGLQSSCHFVSSHFPRSCQGATVEIEAVAIVGEVVDKPFGHKL</sequence>
<dbReference type="AlphaFoldDB" id="A0A8C4NNH7"/>
<dbReference type="InterPro" id="IPR006056">
    <property type="entry name" value="RidA"/>
</dbReference>
<name>A0A8C4NNH7_EPTBU</name>
<dbReference type="FunFam" id="3.30.1330.40:FF:000001">
    <property type="entry name" value="L-PSP family endoribonuclease"/>
    <property type="match status" value="1"/>
</dbReference>
<dbReference type="PANTHER" id="PTHR11803">
    <property type="entry name" value="2-IMINOBUTANOATE/2-IMINOPROPANOATE DEAMINASE RIDA"/>
    <property type="match status" value="1"/>
</dbReference>